<dbReference type="InterPro" id="IPR035906">
    <property type="entry name" value="MetI-like_sf"/>
</dbReference>
<protein>
    <submittedName>
        <fullName evidence="11">Amino acid ABC transporter permease</fullName>
    </submittedName>
</protein>
<feature type="domain" description="ABC transmembrane type-1" evidence="10">
    <location>
        <begin position="96"/>
        <end position="388"/>
    </location>
</feature>
<dbReference type="RefSeq" id="WP_322185130.1">
    <property type="nucleotide sequence ID" value="NZ_JAXLPB010000001.1"/>
</dbReference>
<comment type="caution">
    <text evidence="11">The sequence shown here is derived from an EMBL/GenBank/DDBJ whole genome shotgun (WGS) entry which is preliminary data.</text>
</comment>
<dbReference type="PANTHER" id="PTHR30614:SF37">
    <property type="entry name" value="AMINO-ACID ABC TRANSPORTER PERMEASE PROTEIN YHDX-RELATED"/>
    <property type="match status" value="1"/>
</dbReference>
<evidence type="ECO:0000256" key="2">
    <source>
        <dbReference type="ARBA" id="ARBA00010072"/>
    </source>
</evidence>
<evidence type="ECO:0000256" key="6">
    <source>
        <dbReference type="ARBA" id="ARBA00022970"/>
    </source>
</evidence>
<keyword evidence="12" id="KW-1185">Reference proteome</keyword>
<dbReference type="Gene3D" id="1.10.3720.10">
    <property type="entry name" value="MetI-like"/>
    <property type="match status" value="1"/>
</dbReference>
<dbReference type="InterPro" id="IPR000515">
    <property type="entry name" value="MetI-like"/>
</dbReference>
<evidence type="ECO:0000313" key="11">
    <source>
        <dbReference type="EMBL" id="MDY8107798.1"/>
    </source>
</evidence>
<sequence>MAADIETHGSARAHASSSSGILNNPLYRSIAIQAVLLIALGLFVWWLVLNTSRNLEQANIASGFDFLDNRAGFDIGQSAIPYTSSSTYGQALLVGLVNTLIVAGAGIVFATIVGFIVGVGRLSQNFLVRLLSTVYVEIFRNIPPLLVILFWYFGVLSVLGGPRGIAENPFGFYITNRGLQTPSPIFEALAWVSVAVFAAGIVAAILLARRNTRMQLKTGERKSILWPVLGLVIGLPILAFVVTGLPATIDVPVPSRFNLQGGFQIKPEFVALFLALSLYTAAFIAEIVRAGILSVSKGQTEAASALGLRRSMTLRLVVVPQAFRVIIPPLTSQYLNLIKNSSLGLAIGYPELFAIGTTVLNQSGQSIEIIVICMGIYLAISIAVSIFMNWFNSKMALAER</sequence>
<reference evidence="11 12" key="1">
    <citation type="submission" date="2023-12" db="EMBL/GenBank/DDBJ databases">
        <title>Description of Novel Strain Fulvimarina sp. 2208YS6-2-32 isolated from Uroteuthis (Photololigo) edulis.</title>
        <authorList>
            <person name="Park J.-S."/>
        </authorList>
    </citation>
    <scope>NUCLEOTIDE SEQUENCE [LARGE SCALE GENOMIC DNA]</scope>
    <source>
        <strain evidence="11 12">2208YS6-2-32</strain>
    </source>
</reference>
<evidence type="ECO:0000256" key="1">
    <source>
        <dbReference type="ARBA" id="ARBA00004429"/>
    </source>
</evidence>
<dbReference type="Proteomes" id="UP001294412">
    <property type="component" value="Unassembled WGS sequence"/>
</dbReference>
<dbReference type="PROSITE" id="PS50928">
    <property type="entry name" value="ABC_TM1"/>
    <property type="match status" value="1"/>
</dbReference>
<organism evidence="11 12">
    <name type="scientific">Fulvimarina uroteuthidis</name>
    <dbReference type="NCBI Taxonomy" id="3098149"/>
    <lineage>
        <taxon>Bacteria</taxon>
        <taxon>Pseudomonadati</taxon>
        <taxon>Pseudomonadota</taxon>
        <taxon>Alphaproteobacteria</taxon>
        <taxon>Hyphomicrobiales</taxon>
        <taxon>Aurantimonadaceae</taxon>
        <taxon>Fulvimarina</taxon>
    </lineage>
</organism>
<dbReference type="NCBIfam" id="TIGR01726">
    <property type="entry name" value="HEQRo_perm_3TM"/>
    <property type="match status" value="1"/>
</dbReference>
<keyword evidence="7 9" id="KW-1133">Transmembrane helix</keyword>
<evidence type="ECO:0000256" key="7">
    <source>
        <dbReference type="ARBA" id="ARBA00022989"/>
    </source>
</evidence>
<evidence type="ECO:0000256" key="9">
    <source>
        <dbReference type="RuleBase" id="RU363032"/>
    </source>
</evidence>
<feature type="transmembrane region" description="Helical" evidence="9">
    <location>
        <begin position="369"/>
        <end position="391"/>
    </location>
</feature>
<name>A0ABU5HZ08_9HYPH</name>
<feature type="transmembrane region" description="Helical" evidence="9">
    <location>
        <begin position="228"/>
        <end position="249"/>
    </location>
</feature>
<keyword evidence="5 9" id="KW-0812">Transmembrane</keyword>
<accession>A0ABU5HZ08</accession>
<evidence type="ECO:0000259" key="10">
    <source>
        <dbReference type="PROSITE" id="PS50928"/>
    </source>
</evidence>
<dbReference type="InterPro" id="IPR043429">
    <property type="entry name" value="ArtM/GltK/GlnP/TcyL/YhdX-like"/>
</dbReference>
<feature type="transmembrane region" description="Helical" evidence="9">
    <location>
        <begin position="91"/>
        <end position="117"/>
    </location>
</feature>
<evidence type="ECO:0000313" key="12">
    <source>
        <dbReference type="Proteomes" id="UP001294412"/>
    </source>
</evidence>
<dbReference type="SUPFAM" id="SSF161098">
    <property type="entry name" value="MetI-like"/>
    <property type="match status" value="2"/>
</dbReference>
<evidence type="ECO:0000256" key="5">
    <source>
        <dbReference type="ARBA" id="ARBA00022692"/>
    </source>
</evidence>
<dbReference type="EMBL" id="JAXLPB010000001">
    <property type="protein sequence ID" value="MDY8107798.1"/>
    <property type="molecule type" value="Genomic_DNA"/>
</dbReference>
<dbReference type="CDD" id="cd06261">
    <property type="entry name" value="TM_PBP2"/>
    <property type="match status" value="1"/>
</dbReference>
<dbReference type="Pfam" id="PF00528">
    <property type="entry name" value="BPD_transp_1"/>
    <property type="match status" value="1"/>
</dbReference>
<evidence type="ECO:0000256" key="3">
    <source>
        <dbReference type="ARBA" id="ARBA00022448"/>
    </source>
</evidence>
<feature type="transmembrane region" description="Helical" evidence="9">
    <location>
        <begin position="269"/>
        <end position="292"/>
    </location>
</feature>
<keyword evidence="3 9" id="KW-0813">Transport</keyword>
<proteinExistence type="inferred from homology"/>
<keyword evidence="8 9" id="KW-0472">Membrane</keyword>
<comment type="similarity">
    <text evidence="2">Belongs to the binding-protein-dependent transport system permease family. HisMQ subfamily.</text>
</comment>
<evidence type="ECO:0000256" key="4">
    <source>
        <dbReference type="ARBA" id="ARBA00022475"/>
    </source>
</evidence>
<keyword evidence="6" id="KW-0029">Amino-acid transport</keyword>
<dbReference type="InterPro" id="IPR010065">
    <property type="entry name" value="AA_ABC_transptr_permease_3TM"/>
</dbReference>
<keyword evidence="4" id="KW-1003">Cell membrane</keyword>
<gene>
    <name evidence="11" type="ORF">U0C82_01380</name>
</gene>
<feature type="transmembrane region" description="Helical" evidence="9">
    <location>
        <begin position="26"/>
        <end position="48"/>
    </location>
</feature>
<feature type="transmembrane region" description="Helical" evidence="9">
    <location>
        <begin position="188"/>
        <end position="208"/>
    </location>
</feature>
<comment type="subcellular location">
    <subcellularLocation>
        <location evidence="1">Cell inner membrane</location>
        <topology evidence="1">Multi-pass membrane protein</topology>
    </subcellularLocation>
    <subcellularLocation>
        <location evidence="9">Cell membrane</location>
        <topology evidence="9">Multi-pass membrane protein</topology>
    </subcellularLocation>
</comment>
<feature type="transmembrane region" description="Helical" evidence="9">
    <location>
        <begin position="138"/>
        <end position="159"/>
    </location>
</feature>
<evidence type="ECO:0000256" key="8">
    <source>
        <dbReference type="ARBA" id="ARBA00023136"/>
    </source>
</evidence>
<dbReference type="PANTHER" id="PTHR30614">
    <property type="entry name" value="MEMBRANE COMPONENT OF AMINO ACID ABC TRANSPORTER"/>
    <property type="match status" value="1"/>
</dbReference>